<dbReference type="RefSeq" id="WP_100129320.1">
    <property type="nucleotide sequence ID" value="NZ_NJGE01000016.1"/>
</dbReference>
<evidence type="ECO:0000313" key="2">
    <source>
        <dbReference type="Proteomes" id="UP000229839"/>
    </source>
</evidence>
<dbReference type="AlphaFoldDB" id="A0A2M6UQN8"/>
<dbReference type="EMBL" id="NJGE01000016">
    <property type="protein sequence ID" value="PIT68486.1"/>
    <property type="molecule type" value="Genomic_DNA"/>
</dbReference>
<accession>A0A2M6UQN8</accession>
<comment type="caution">
    <text evidence="1">The sequence shown here is derived from an EMBL/GenBank/DDBJ whole genome shotgun (WGS) entry which is preliminary data.</text>
</comment>
<reference evidence="1 2" key="1">
    <citation type="submission" date="2017-06" db="EMBL/GenBank/DDBJ databases">
        <title>Draft genome of Bartonella tribocorum strain L103, isolated from a rodent in Laos.</title>
        <authorList>
            <person name="Hadjadj L."/>
            <person name="Jiyipong T."/>
            <person name="Morand S."/>
            <person name="Diene S.M."/>
            <person name="Rolain J.-M."/>
        </authorList>
    </citation>
    <scope>NUCLEOTIDE SEQUENCE [LARGE SCALE GENOMIC DNA]</scope>
    <source>
        <strain evidence="1 2">L103</strain>
    </source>
</reference>
<dbReference type="Proteomes" id="UP000229839">
    <property type="component" value="Unassembled WGS sequence"/>
</dbReference>
<organism evidence="1 2">
    <name type="scientific">Bartonella tribocorum</name>
    <dbReference type="NCBI Taxonomy" id="85701"/>
    <lineage>
        <taxon>Bacteria</taxon>
        <taxon>Pseudomonadati</taxon>
        <taxon>Pseudomonadota</taxon>
        <taxon>Alphaproteobacteria</taxon>
        <taxon>Hyphomicrobiales</taxon>
        <taxon>Bartonellaceae</taxon>
        <taxon>Bartonella</taxon>
    </lineage>
</organism>
<sequence length="76" mass="8591">MRFANSRKKRITLGKIVHPFAREQRKSGLSRREALSKEEPALFFTRTLLVSGTRALVHKAIYKMPTMATMGKMAAA</sequence>
<name>A0A2M6UQN8_9HYPH</name>
<dbReference type="OrthoDB" id="9801938at2"/>
<proteinExistence type="predicted"/>
<gene>
    <name evidence="1" type="ORF">CER18_06970</name>
</gene>
<protein>
    <submittedName>
        <fullName evidence="1">Uncharacterized protein</fullName>
    </submittedName>
</protein>
<evidence type="ECO:0000313" key="1">
    <source>
        <dbReference type="EMBL" id="PIT68486.1"/>
    </source>
</evidence>